<name>A0A329MWP6_9BACL</name>
<keyword evidence="1 3" id="KW-0732">Signal</keyword>
<reference evidence="4 5" key="1">
    <citation type="journal article" date="2009" name="Int. J. Syst. Evol. Microbiol.">
        <title>Paenibacillus contaminans sp. nov., isolated from a contaminated laboratory plate.</title>
        <authorList>
            <person name="Chou J.H."/>
            <person name="Lee J.H."/>
            <person name="Lin M.C."/>
            <person name="Chang P.S."/>
            <person name="Arun A.B."/>
            <person name="Young C.C."/>
            <person name="Chen W.M."/>
        </authorList>
    </citation>
    <scope>NUCLEOTIDE SEQUENCE [LARGE SCALE GENOMIC DNA]</scope>
    <source>
        <strain evidence="4 5">CKOBP-6</strain>
    </source>
</reference>
<gene>
    <name evidence="4" type="ORF">DQG23_04655</name>
</gene>
<feature type="region of interest" description="Disordered" evidence="2">
    <location>
        <begin position="30"/>
        <end position="54"/>
    </location>
</feature>
<dbReference type="EMBL" id="QMFB01000002">
    <property type="protein sequence ID" value="RAV22247.1"/>
    <property type="molecule type" value="Genomic_DNA"/>
</dbReference>
<dbReference type="PANTHER" id="PTHR43649">
    <property type="entry name" value="ARABINOSE-BINDING PROTEIN-RELATED"/>
    <property type="match status" value="1"/>
</dbReference>
<sequence>MKSINKKMMLVSLSTALAAGTLLAACGGKESGTNGAGSSPSGSASNSPSTAPANKNISILLSNAGAKYPQEMKEDDKYVKELSKQSGYNLKFDFLNHPEYKQQLTVRFASGDLPDLIRTNGITDSAHPGAVEQGVFKELGPLIDKYGPNLKKKIPQQAWDSPNVSKDGKIYGIPALAQFMSNRVMYIRQDWLDKLGMKQPNTLDEWVKYFEAIKGKDLNGDGDPNNEYGFYVRENMIYGDVFFAEFGAHPGMWYNVNGTMTPGMIMPEMKEAIKFWKMMYDKGYVNPNLFTNKGADWVAGIKKGQAGSWKYDITSYPTTWTPSNFVNQPNAKIDVVGSPQGPKGGGLEIENPQVNFVWVIPSKSKQAEEVIKFLNWAWSDEAESFFSFGIKGHNYTEEGGKINWDPKAEANNESGPAGSSTFYQLIINPRGDGRMTQKLVDINAEAEMLKKGIKIASENIMKHDGLYMPSLQALATKPELAIGFNAGNLFLDMFAKAVTGKEDVDKAFDAFVAEWKKRGGDAAMKEATDWYNSKTKK</sequence>
<evidence type="ECO:0000256" key="3">
    <source>
        <dbReference type="SAM" id="SignalP"/>
    </source>
</evidence>
<dbReference type="PROSITE" id="PS51257">
    <property type="entry name" value="PROKAR_LIPOPROTEIN"/>
    <property type="match status" value="1"/>
</dbReference>
<dbReference type="InterPro" id="IPR050490">
    <property type="entry name" value="Bact_solute-bd_prot1"/>
</dbReference>
<proteinExistence type="predicted"/>
<protein>
    <recommendedName>
        <fullName evidence="6">ABC transporter substrate-binding protein</fullName>
    </recommendedName>
</protein>
<accession>A0A329MWP6</accession>
<evidence type="ECO:0000256" key="2">
    <source>
        <dbReference type="SAM" id="MobiDB-lite"/>
    </source>
</evidence>
<organism evidence="4 5">
    <name type="scientific">Paenibacillus contaminans</name>
    <dbReference type="NCBI Taxonomy" id="450362"/>
    <lineage>
        <taxon>Bacteria</taxon>
        <taxon>Bacillati</taxon>
        <taxon>Bacillota</taxon>
        <taxon>Bacilli</taxon>
        <taxon>Bacillales</taxon>
        <taxon>Paenibacillaceae</taxon>
        <taxon>Paenibacillus</taxon>
    </lineage>
</organism>
<feature type="signal peptide" evidence="3">
    <location>
        <begin position="1"/>
        <end position="24"/>
    </location>
</feature>
<dbReference type="RefSeq" id="WP_113029654.1">
    <property type="nucleotide sequence ID" value="NZ_QMFB01000002.1"/>
</dbReference>
<evidence type="ECO:0008006" key="6">
    <source>
        <dbReference type="Google" id="ProtNLM"/>
    </source>
</evidence>
<evidence type="ECO:0000313" key="4">
    <source>
        <dbReference type="EMBL" id="RAV22247.1"/>
    </source>
</evidence>
<dbReference type="SUPFAM" id="SSF53850">
    <property type="entry name" value="Periplasmic binding protein-like II"/>
    <property type="match status" value="1"/>
</dbReference>
<evidence type="ECO:0000256" key="1">
    <source>
        <dbReference type="ARBA" id="ARBA00022729"/>
    </source>
</evidence>
<keyword evidence="5" id="KW-1185">Reference proteome</keyword>
<dbReference type="AlphaFoldDB" id="A0A329MWP6"/>
<feature type="chain" id="PRO_5016357719" description="ABC transporter substrate-binding protein" evidence="3">
    <location>
        <begin position="25"/>
        <end position="537"/>
    </location>
</feature>
<evidence type="ECO:0000313" key="5">
    <source>
        <dbReference type="Proteomes" id="UP000250369"/>
    </source>
</evidence>
<dbReference type="Gene3D" id="3.40.190.10">
    <property type="entry name" value="Periplasmic binding protein-like II"/>
    <property type="match status" value="2"/>
</dbReference>
<comment type="caution">
    <text evidence="4">The sequence shown here is derived from an EMBL/GenBank/DDBJ whole genome shotgun (WGS) entry which is preliminary data.</text>
</comment>
<dbReference type="OrthoDB" id="9787283at2"/>
<dbReference type="Proteomes" id="UP000250369">
    <property type="component" value="Unassembled WGS sequence"/>
</dbReference>
<dbReference type="PANTHER" id="PTHR43649:SF33">
    <property type="entry name" value="POLYGALACTURONAN_RHAMNOGALACTURONAN-BINDING PROTEIN YTCQ"/>
    <property type="match status" value="1"/>
</dbReference>